<gene>
    <name evidence="3" type="ORF">PsYK624_108250</name>
</gene>
<dbReference type="EMBL" id="BPQB01000042">
    <property type="protein sequence ID" value="GJE94654.1"/>
    <property type="molecule type" value="Genomic_DNA"/>
</dbReference>
<proteinExistence type="predicted"/>
<accession>A0A9P3GJE6</accession>
<dbReference type="Proteomes" id="UP000703269">
    <property type="component" value="Unassembled WGS sequence"/>
</dbReference>
<dbReference type="Pfam" id="PF18596">
    <property type="entry name" value="Sld7_C"/>
    <property type="match status" value="1"/>
</dbReference>
<reference evidence="3 4" key="1">
    <citation type="submission" date="2021-08" db="EMBL/GenBank/DDBJ databases">
        <title>Draft Genome Sequence of Phanerochaete sordida strain YK-624.</title>
        <authorList>
            <person name="Mori T."/>
            <person name="Dohra H."/>
            <person name="Suzuki T."/>
            <person name="Kawagishi H."/>
            <person name="Hirai H."/>
        </authorList>
    </citation>
    <scope>NUCLEOTIDE SEQUENCE [LARGE SCALE GENOMIC DNA]</scope>
    <source>
        <strain evidence="3 4">YK-624</strain>
    </source>
</reference>
<keyword evidence="4" id="KW-1185">Reference proteome</keyword>
<evidence type="ECO:0000256" key="1">
    <source>
        <dbReference type="SAM" id="MobiDB-lite"/>
    </source>
</evidence>
<evidence type="ECO:0000259" key="2">
    <source>
        <dbReference type="Pfam" id="PF18596"/>
    </source>
</evidence>
<evidence type="ECO:0000313" key="4">
    <source>
        <dbReference type="Proteomes" id="UP000703269"/>
    </source>
</evidence>
<organism evidence="3 4">
    <name type="scientific">Phanerochaete sordida</name>
    <dbReference type="NCBI Taxonomy" id="48140"/>
    <lineage>
        <taxon>Eukaryota</taxon>
        <taxon>Fungi</taxon>
        <taxon>Dikarya</taxon>
        <taxon>Basidiomycota</taxon>
        <taxon>Agaricomycotina</taxon>
        <taxon>Agaricomycetes</taxon>
        <taxon>Polyporales</taxon>
        <taxon>Phanerochaetaceae</taxon>
        <taxon>Phanerochaete</taxon>
    </lineage>
</organism>
<feature type="region of interest" description="Disordered" evidence="1">
    <location>
        <begin position="282"/>
        <end position="304"/>
    </location>
</feature>
<sequence>MTESALVASSSKSSIGSVGSSHRLLYRGALALPDSHLLLDGLSFVADTSSSSEDLFENPLALALESMRGRPSLAFLGTENLKDVWLDASCEINVYIHPYSTLSQVYFDNILCLEPITSSNKRTNVGIRCGLGDGSDPATTDFLIYGQLMPTTEHDAPLPSTSDAPPSTLHILAARILPHPPPPASRAPRPDDPTPRRPPALGSAPKRKASEPDAQRAPPKRSKADEDEQVRRAREVMLHGPRGAAAGLARTKSSRGADFKVPSLPARAGSLDSASFELRDAGTADVGKGKGREAEPPGSSELEKANKTVIKQATIAALSKYGITKAHADFTELYQTTYRGTCFALRSVIRIQAMNMKTVDRLVQDHLRMYLRGNGENHPK</sequence>
<dbReference type="AlphaFoldDB" id="A0A9P3GJE6"/>
<comment type="caution">
    <text evidence="3">The sequence shown here is derived from an EMBL/GenBank/DDBJ whole genome shotgun (WGS) entry which is preliminary data.</text>
</comment>
<evidence type="ECO:0000313" key="3">
    <source>
        <dbReference type="EMBL" id="GJE94654.1"/>
    </source>
</evidence>
<feature type="domain" description="Sld7 C-terminal" evidence="2">
    <location>
        <begin position="303"/>
        <end position="370"/>
    </location>
</feature>
<dbReference type="InterPro" id="IPR041260">
    <property type="entry name" value="Sld7_C"/>
</dbReference>
<dbReference type="OrthoDB" id="5599874at2759"/>
<name>A0A9P3GJE6_9APHY</name>
<protein>
    <recommendedName>
        <fullName evidence="2">Sld7 C-terminal domain-containing protein</fullName>
    </recommendedName>
</protein>
<feature type="region of interest" description="Disordered" evidence="1">
    <location>
        <begin position="177"/>
        <end position="266"/>
    </location>
</feature>